<dbReference type="AlphaFoldDB" id="A0A1T2XN38"/>
<evidence type="ECO:0000256" key="3">
    <source>
        <dbReference type="ARBA" id="ARBA00022840"/>
    </source>
</evidence>
<dbReference type="Pfam" id="PF00005">
    <property type="entry name" value="ABC_tran"/>
    <property type="match status" value="1"/>
</dbReference>
<dbReference type="Gene3D" id="3.40.50.300">
    <property type="entry name" value="P-loop containing nucleotide triphosphate hydrolases"/>
    <property type="match status" value="1"/>
</dbReference>
<keyword evidence="2" id="KW-0547">Nucleotide-binding</keyword>
<dbReference type="GO" id="GO:0005524">
    <property type="term" value="F:ATP binding"/>
    <property type="evidence" value="ECO:0007669"/>
    <property type="project" value="UniProtKB-KW"/>
</dbReference>
<accession>A0A1T2XN38</accession>
<dbReference type="PROSITE" id="PS50893">
    <property type="entry name" value="ABC_TRANSPORTER_2"/>
    <property type="match status" value="1"/>
</dbReference>
<protein>
    <submittedName>
        <fullName evidence="5">Zinc ABC transporter ATP-binding protein</fullName>
    </submittedName>
</protein>
<keyword evidence="1" id="KW-0813">Transport</keyword>
<keyword evidence="3 5" id="KW-0067">ATP-binding</keyword>
<sequence>MLLSSMRNVVYGYSDVPVVEQLSLDMFQGEFLGITGPNGAAKTTVLKLMLGLLKPWSGTVTLNDSALQGGKLEIGYVPQTVASFNSGFPSKVIELVRSGCYARLGLFRKWNAEQEAIVEQSLKQVGMWDYRRRKIGELSGGQKQRVCIARALAQRPNVLILDEPTTGMDQQSRRGFYQLMRHYVSSHGMTVVMVTHGLDEASEFLDRVIQLERKESEVWQCLTTSSCSVRFGQEALLASSHPS</sequence>
<dbReference type="EMBL" id="MSZX01000001">
    <property type="protein sequence ID" value="OPA81232.1"/>
    <property type="molecule type" value="Genomic_DNA"/>
</dbReference>
<gene>
    <name evidence="5" type="ORF">BVG16_02615</name>
</gene>
<dbReference type="InterPro" id="IPR017871">
    <property type="entry name" value="ABC_transporter-like_CS"/>
</dbReference>
<dbReference type="InterPro" id="IPR050153">
    <property type="entry name" value="Metal_Ion_Import_ABC"/>
</dbReference>
<dbReference type="CDD" id="cd03235">
    <property type="entry name" value="ABC_Metallic_Cations"/>
    <property type="match status" value="1"/>
</dbReference>
<dbReference type="PANTHER" id="PTHR42734:SF4">
    <property type="entry name" value="HIGH-AFFINITY ZINC UPTAKE SYSTEM ATP-BINDING PROTEIN ZNUC"/>
    <property type="match status" value="1"/>
</dbReference>
<reference evidence="5 6" key="1">
    <citation type="submission" date="2017-01" db="EMBL/GenBank/DDBJ databases">
        <title>Genome analysis of Paenibacillus selenitrireducens ES3-24.</title>
        <authorList>
            <person name="Xu D."/>
            <person name="Yao R."/>
            <person name="Zheng S."/>
        </authorList>
    </citation>
    <scope>NUCLEOTIDE SEQUENCE [LARGE SCALE GENOMIC DNA]</scope>
    <source>
        <strain evidence="5 6">ES3-24</strain>
    </source>
</reference>
<comment type="caution">
    <text evidence="5">The sequence shown here is derived from an EMBL/GenBank/DDBJ whole genome shotgun (WGS) entry which is preliminary data.</text>
</comment>
<evidence type="ECO:0000259" key="4">
    <source>
        <dbReference type="PROSITE" id="PS50893"/>
    </source>
</evidence>
<organism evidence="5 6">
    <name type="scientific">Paenibacillus selenitireducens</name>
    <dbReference type="NCBI Taxonomy" id="1324314"/>
    <lineage>
        <taxon>Bacteria</taxon>
        <taxon>Bacillati</taxon>
        <taxon>Bacillota</taxon>
        <taxon>Bacilli</taxon>
        <taxon>Bacillales</taxon>
        <taxon>Paenibacillaceae</taxon>
        <taxon>Paenibacillus</taxon>
    </lineage>
</organism>
<evidence type="ECO:0000313" key="5">
    <source>
        <dbReference type="EMBL" id="OPA81232.1"/>
    </source>
</evidence>
<evidence type="ECO:0000313" key="6">
    <source>
        <dbReference type="Proteomes" id="UP000190188"/>
    </source>
</evidence>
<dbReference type="PANTHER" id="PTHR42734">
    <property type="entry name" value="METAL TRANSPORT SYSTEM ATP-BINDING PROTEIN TM_0124-RELATED"/>
    <property type="match status" value="1"/>
</dbReference>
<dbReference type="GO" id="GO:0016887">
    <property type="term" value="F:ATP hydrolysis activity"/>
    <property type="evidence" value="ECO:0007669"/>
    <property type="project" value="InterPro"/>
</dbReference>
<proteinExistence type="predicted"/>
<name>A0A1T2XN38_9BACL</name>
<dbReference type="SUPFAM" id="SSF52540">
    <property type="entry name" value="P-loop containing nucleoside triphosphate hydrolases"/>
    <property type="match status" value="1"/>
</dbReference>
<evidence type="ECO:0000256" key="1">
    <source>
        <dbReference type="ARBA" id="ARBA00022448"/>
    </source>
</evidence>
<feature type="domain" description="ABC transporter" evidence="4">
    <location>
        <begin position="4"/>
        <end position="238"/>
    </location>
</feature>
<dbReference type="RefSeq" id="WP_078496965.1">
    <property type="nucleotide sequence ID" value="NZ_MSZX01000001.1"/>
</dbReference>
<dbReference type="Proteomes" id="UP000190188">
    <property type="component" value="Unassembled WGS sequence"/>
</dbReference>
<dbReference type="OrthoDB" id="9806726at2"/>
<keyword evidence="6" id="KW-1185">Reference proteome</keyword>
<evidence type="ECO:0000256" key="2">
    <source>
        <dbReference type="ARBA" id="ARBA00022741"/>
    </source>
</evidence>
<dbReference type="STRING" id="1324314.BVG16_02615"/>
<dbReference type="PROSITE" id="PS00211">
    <property type="entry name" value="ABC_TRANSPORTER_1"/>
    <property type="match status" value="1"/>
</dbReference>
<dbReference type="InterPro" id="IPR003593">
    <property type="entry name" value="AAA+_ATPase"/>
</dbReference>
<dbReference type="InterPro" id="IPR003439">
    <property type="entry name" value="ABC_transporter-like_ATP-bd"/>
</dbReference>
<dbReference type="InterPro" id="IPR027417">
    <property type="entry name" value="P-loop_NTPase"/>
</dbReference>
<dbReference type="SMART" id="SM00382">
    <property type="entry name" value="AAA"/>
    <property type="match status" value="1"/>
</dbReference>